<organism evidence="2 3">
    <name type="scientific">Vitis vinifera</name>
    <name type="common">Grape</name>
    <dbReference type="NCBI Taxonomy" id="29760"/>
    <lineage>
        <taxon>Eukaryota</taxon>
        <taxon>Viridiplantae</taxon>
        <taxon>Streptophyta</taxon>
        <taxon>Embryophyta</taxon>
        <taxon>Tracheophyta</taxon>
        <taxon>Spermatophyta</taxon>
        <taxon>Magnoliopsida</taxon>
        <taxon>eudicotyledons</taxon>
        <taxon>Gunneridae</taxon>
        <taxon>Pentapetalae</taxon>
        <taxon>rosids</taxon>
        <taxon>Vitales</taxon>
        <taxon>Vitaceae</taxon>
        <taxon>Viteae</taxon>
        <taxon>Vitis</taxon>
    </lineage>
</organism>
<gene>
    <name evidence="2" type="ORF">VitviT2T_013298</name>
</gene>
<feature type="signal peptide" evidence="1">
    <location>
        <begin position="1"/>
        <end position="17"/>
    </location>
</feature>
<reference evidence="2 3" key="1">
    <citation type="journal article" date="2023" name="Hortic Res">
        <title>The complete reference genome for grapevine (Vitis vinifera L.) genetics and breeding.</title>
        <authorList>
            <person name="Shi X."/>
            <person name="Cao S."/>
            <person name="Wang X."/>
            <person name="Huang S."/>
            <person name="Wang Y."/>
            <person name="Liu Z."/>
            <person name="Liu W."/>
            <person name="Leng X."/>
            <person name="Peng Y."/>
            <person name="Wang N."/>
            <person name="Wang Y."/>
            <person name="Ma Z."/>
            <person name="Xu X."/>
            <person name="Zhang F."/>
            <person name="Xue H."/>
            <person name="Zhong H."/>
            <person name="Wang Y."/>
            <person name="Zhang K."/>
            <person name="Velt A."/>
            <person name="Avia K."/>
            <person name="Holtgrawe D."/>
            <person name="Grimplet J."/>
            <person name="Matus J.T."/>
            <person name="Ware D."/>
            <person name="Wu X."/>
            <person name="Wang H."/>
            <person name="Liu C."/>
            <person name="Fang Y."/>
            <person name="Rustenholz C."/>
            <person name="Cheng Z."/>
            <person name="Xiao H."/>
            <person name="Zhou Y."/>
        </authorList>
    </citation>
    <scope>NUCLEOTIDE SEQUENCE [LARGE SCALE GENOMIC DNA]</scope>
    <source>
        <strain evidence="3">cv. Pinot noir / PN40024</strain>
        <tissue evidence="2">Leaf</tissue>
    </source>
</reference>
<dbReference type="Proteomes" id="UP001227230">
    <property type="component" value="Chromosome 9"/>
</dbReference>
<accession>A0ABY9CGA1</accession>
<name>A0ABY9CGA1_VITVI</name>
<keyword evidence="1" id="KW-0732">Signal</keyword>
<evidence type="ECO:0000313" key="3">
    <source>
        <dbReference type="Proteomes" id="UP001227230"/>
    </source>
</evidence>
<keyword evidence="3" id="KW-1185">Reference proteome</keyword>
<evidence type="ECO:0000313" key="2">
    <source>
        <dbReference type="EMBL" id="WJZ94438.1"/>
    </source>
</evidence>
<proteinExistence type="predicted"/>
<sequence length="97" mass="11154">MPTTLTILLIFAPLVKGFFNLPEGNRTTFRVGLRHFLQTLPSFFRAAVNKQNKKEKGSSQRKKKDLQRQRLLTLFLFLAVCYESGKPGILNMRDPSK</sequence>
<dbReference type="EMBL" id="CP126656">
    <property type="protein sequence ID" value="WJZ94438.1"/>
    <property type="molecule type" value="Genomic_DNA"/>
</dbReference>
<feature type="chain" id="PRO_5045780387" evidence="1">
    <location>
        <begin position="18"/>
        <end position="97"/>
    </location>
</feature>
<evidence type="ECO:0000256" key="1">
    <source>
        <dbReference type="SAM" id="SignalP"/>
    </source>
</evidence>
<protein>
    <submittedName>
        <fullName evidence="2">Uncharacterized protein</fullName>
    </submittedName>
</protein>